<organism evidence="4 5">
    <name type="scientific">Hymenobacter antarcticus</name>
    <dbReference type="NCBI Taxonomy" id="486270"/>
    <lineage>
        <taxon>Bacteria</taxon>
        <taxon>Pseudomonadati</taxon>
        <taxon>Bacteroidota</taxon>
        <taxon>Cytophagia</taxon>
        <taxon>Cytophagales</taxon>
        <taxon>Hymenobacteraceae</taxon>
        <taxon>Hymenobacter</taxon>
    </lineage>
</organism>
<dbReference type="EMBL" id="BAABDI010000022">
    <property type="protein sequence ID" value="GAA3982329.1"/>
    <property type="molecule type" value="Genomic_DNA"/>
</dbReference>
<feature type="domain" description="Carbohydrate-binding" evidence="2">
    <location>
        <begin position="49"/>
        <end position="220"/>
    </location>
</feature>
<dbReference type="Gene3D" id="2.60.40.1190">
    <property type="match status" value="1"/>
</dbReference>
<evidence type="ECO:0000259" key="3">
    <source>
        <dbReference type="Pfam" id="PF19313"/>
    </source>
</evidence>
<keyword evidence="1" id="KW-0732">Signal</keyword>
<accession>A0ABP7QHS1</accession>
<sequence length="863" mass="97181">MFRYLLSCWLLLVVSTAWGQAPAVSADAAKPAPKRELQAVRISTAPKLDGLLDEAVWQTAPIATKFYELEPTPGRPEKHPTEVRVLYDDAAIYVGAIMHDVAQDSILRELSARDNIGNSDWFGVMLDTYNDHLNGYEFILTSGGVQFDARISPTNGEDESWDAVWDSRTALRGTDWVAEIRIPYSAIRFSKAMEQVWGINFVRQRRSTRQKFFWNEVKPQVDGFVNQWGTLTGIRDIKPPLRLSLTPYVSTYVNHYPYNKQGKQNSSTSFNGGADVKWGINESFTLDATLVPDFGQVQSDNQVLNLSPFEVQFNENRGFFTEGTELFNKGGLFYSRRVGATPIGFGEVNGQLRKGEREPDGRWHPGEFVVENPGVTRLLNATKVSGRTSKGLGVGIFNALSNNVYAIVQDSASGARRDVLTQPFANYNIVVLDQSLKNNSYVSLINTNVTRAGSTYDANVTGGLFRFANKKNSYAIDGRVVYSNRRGKEFNRDTEIDDQNGYKYQLSFGKISGNFTWNVDHGIESHTYNPNDLGLLFANNSISQSVNASYNIYKPFWKVNKLSTYGGLNYSLLEQPRRYQDAGVYAGANTIFAKSFLFVRLNLDASPLTRDYFDPRREPIGKYYVRKPATFGFNGNFSSDYRKKFALDVGYGARFFAADGDRTGRNNFDLNLGPRYRASNQLSFVYQVGYNVRRNQIGYAGSLRGNNALDAPLLLAFGGPQGDVLLGRRDVTTITNTATAIYTFTNRMSLNIRLRHYVSNVHYRDFSRLHPDGVETQEPTYQRNRDNTFNAFNVDAVYAWWFAPGSQVSIVWKNASASFFEANAATPLYFDNLSNTINTPHNNNVSVKVLYFLDYLALRPRRG</sequence>
<dbReference type="SUPFAM" id="SSF49344">
    <property type="entry name" value="CBD9-like"/>
    <property type="match status" value="1"/>
</dbReference>
<dbReference type="Proteomes" id="UP001501556">
    <property type="component" value="Unassembled WGS sequence"/>
</dbReference>
<gene>
    <name evidence="4" type="ORF">GCM10022407_29490</name>
</gene>
<reference evidence="5" key="1">
    <citation type="journal article" date="2019" name="Int. J. Syst. Evol. Microbiol.">
        <title>The Global Catalogue of Microorganisms (GCM) 10K type strain sequencing project: providing services to taxonomists for standard genome sequencing and annotation.</title>
        <authorList>
            <consortium name="The Broad Institute Genomics Platform"/>
            <consortium name="The Broad Institute Genome Sequencing Center for Infectious Disease"/>
            <person name="Wu L."/>
            <person name="Ma J."/>
        </authorList>
    </citation>
    <scope>NUCLEOTIDE SEQUENCE [LARGE SCALE GENOMIC DNA]</scope>
    <source>
        <strain evidence="5">JCM 17217</strain>
    </source>
</reference>
<dbReference type="InterPro" id="IPR010502">
    <property type="entry name" value="Carb-bd_dom_fam9"/>
</dbReference>
<dbReference type="InterPro" id="IPR045670">
    <property type="entry name" value="DUF5916"/>
</dbReference>
<dbReference type="RefSeq" id="WP_345125607.1">
    <property type="nucleotide sequence ID" value="NZ_BAABDI010000022.1"/>
</dbReference>
<evidence type="ECO:0000313" key="4">
    <source>
        <dbReference type="EMBL" id="GAA3982329.1"/>
    </source>
</evidence>
<dbReference type="CDD" id="cd09618">
    <property type="entry name" value="CBM9_like_2"/>
    <property type="match status" value="1"/>
</dbReference>
<evidence type="ECO:0000259" key="2">
    <source>
        <dbReference type="Pfam" id="PF06452"/>
    </source>
</evidence>
<feature type="signal peptide" evidence="1">
    <location>
        <begin position="1"/>
        <end position="19"/>
    </location>
</feature>
<proteinExistence type="predicted"/>
<keyword evidence="5" id="KW-1185">Reference proteome</keyword>
<name>A0ABP7QHS1_9BACT</name>
<dbReference type="Pfam" id="PF19313">
    <property type="entry name" value="DUF5916"/>
    <property type="match status" value="1"/>
</dbReference>
<comment type="caution">
    <text evidence="4">The sequence shown here is derived from an EMBL/GenBank/DDBJ whole genome shotgun (WGS) entry which is preliminary data.</text>
</comment>
<evidence type="ECO:0000256" key="1">
    <source>
        <dbReference type="SAM" id="SignalP"/>
    </source>
</evidence>
<evidence type="ECO:0008006" key="6">
    <source>
        <dbReference type="Google" id="ProtNLM"/>
    </source>
</evidence>
<feature type="chain" id="PRO_5045038463" description="Carbohydrate family 9 binding domain-like" evidence="1">
    <location>
        <begin position="20"/>
        <end position="863"/>
    </location>
</feature>
<feature type="domain" description="DUF5916" evidence="3">
    <location>
        <begin position="239"/>
        <end position="859"/>
    </location>
</feature>
<evidence type="ECO:0000313" key="5">
    <source>
        <dbReference type="Proteomes" id="UP001501556"/>
    </source>
</evidence>
<dbReference type="Pfam" id="PF06452">
    <property type="entry name" value="CBM9_1"/>
    <property type="match status" value="1"/>
</dbReference>
<protein>
    <recommendedName>
        <fullName evidence="6">Carbohydrate family 9 binding domain-like</fullName>
    </recommendedName>
</protein>